<dbReference type="STRING" id="1255043.TVNIR_0501"/>
<organism evidence="5 6">
    <name type="scientific">Thioalkalivibrio nitratireducens (strain DSM 14787 / UNIQEM 213 / ALEN2)</name>
    <dbReference type="NCBI Taxonomy" id="1255043"/>
    <lineage>
        <taxon>Bacteria</taxon>
        <taxon>Pseudomonadati</taxon>
        <taxon>Pseudomonadota</taxon>
        <taxon>Gammaproteobacteria</taxon>
        <taxon>Chromatiales</taxon>
        <taxon>Ectothiorhodospiraceae</taxon>
        <taxon>Thioalkalivibrio</taxon>
    </lineage>
</organism>
<evidence type="ECO:0000313" key="6">
    <source>
        <dbReference type="Proteomes" id="UP000010809"/>
    </source>
</evidence>
<dbReference type="GO" id="GO:0030288">
    <property type="term" value="C:outer membrane-bounded periplasmic space"/>
    <property type="evidence" value="ECO:0007669"/>
    <property type="project" value="TreeGrafter"/>
</dbReference>
<keyword evidence="6" id="KW-1185">Reference proteome</keyword>
<dbReference type="PIRSF" id="PIRSF002825">
    <property type="entry name" value="CfbpA"/>
    <property type="match status" value="1"/>
</dbReference>
<dbReference type="PANTHER" id="PTHR30006:SF15">
    <property type="entry name" value="IRON-UTILIZATION PERIPLASMIC PROTEIN"/>
    <property type="match status" value="1"/>
</dbReference>
<dbReference type="Gene3D" id="3.40.190.10">
    <property type="entry name" value="Periplasmic binding protein-like II"/>
    <property type="match status" value="2"/>
</dbReference>
<dbReference type="CDD" id="cd13542">
    <property type="entry name" value="PBP2_FutA1_ilke"/>
    <property type="match status" value="1"/>
</dbReference>
<dbReference type="AlphaFoldDB" id="L0DT70"/>
<evidence type="ECO:0000256" key="1">
    <source>
        <dbReference type="ARBA" id="ARBA00008520"/>
    </source>
</evidence>
<feature type="binding site" evidence="3">
    <location>
        <position position="224"/>
    </location>
    <ligand>
        <name>Fe cation</name>
        <dbReference type="ChEBI" id="CHEBI:24875"/>
    </ligand>
</feature>
<proteinExistence type="inferred from homology"/>
<feature type="signal peptide" evidence="4">
    <location>
        <begin position="1"/>
        <end position="26"/>
    </location>
</feature>
<dbReference type="HOGENOM" id="CLU_026974_2_1_6"/>
<dbReference type="PATRIC" id="fig|1255043.3.peg.505"/>
<protein>
    <submittedName>
        <fullName evidence="5">Ferric iron ABC transporter, iron-binding protein</fullName>
    </submittedName>
</protein>
<dbReference type="KEGG" id="tni:TVNIR_0501"/>
<keyword evidence="3" id="KW-0479">Metal-binding</keyword>
<dbReference type="OrthoDB" id="9769567at2"/>
<dbReference type="PANTHER" id="PTHR30006">
    <property type="entry name" value="THIAMINE-BINDING PERIPLASMIC PROTEIN-RELATED"/>
    <property type="match status" value="1"/>
</dbReference>
<evidence type="ECO:0000256" key="3">
    <source>
        <dbReference type="PIRSR" id="PIRSR002825-1"/>
    </source>
</evidence>
<sequence>MFRHPLKLVAAAVLGTALTFPATADADGEVNLYSARQENLIKPLLDDFTRDTGIQVNLLTGRADELLQRLRLEGRNSPADVLITVDAGNLHQAKEAGVLSPIESEVLTENVPESYRDMDGEWYGLSLRARPIMYHKDKVDPAELSTYEDLADPQWRGRICVRSSSNVYNQSLVAAMIATEGPDATGEWVNGLVANFARPPQGGDRDQIRAVAAGVCDLALANTYYLGAMLAGDDATQRDAAEQIGVFFPNQDGRGTHVNVSGAGVTTHAPNRENGIRLVEYLTSENAQQWYAEANQEYPVRADVPASDVLRSFGEFKADSVNLSLLGAHNAEAVRIMDRARWR</sequence>
<accession>L0DT70</accession>
<dbReference type="SUPFAM" id="SSF53850">
    <property type="entry name" value="Periplasmic binding protein-like II"/>
    <property type="match status" value="1"/>
</dbReference>
<reference evidence="5" key="1">
    <citation type="submission" date="2015-12" db="EMBL/GenBank/DDBJ databases">
        <authorList>
            <person name="Tikhonova T.V."/>
            <person name="Pavlov A.R."/>
            <person name="Beletsky A.V."/>
            <person name="Mardanov A.V."/>
            <person name="Sorokin D.Y."/>
            <person name="Ravin N.V."/>
            <person name="Popov V.O."/>
        </authorList>
    </citation>
    <scope>NUCLEOTIDE SEQUENCE</scope>
    <source>
        <strain evidence="5">DSM 14787</strain>
    </source>
</reference>
<name>L0DT70_THIND</name>
<dbReference type="eggNOG" id="COG1840">
    <property type="taxonomic scope" value="Bacteria"/>
</dbReference>
<dbReference type="GO" id="GO:0046872">
    <property type="term" value="F:metal ion binding"/>
    <property type="evidence" value="ECO:0007669"/>
    <property type="project" value="UniProtKB-KW"/>
</dbReference>
<keyword evidence="3" id="KW-0408">Iron</keyword>
<evidence type="ECO:0000313" key="5">
    <source>
        <dbReference type="EMBL" id="AGA32203.1"/>
    </source>
</evidence>
<dbReference type="InterPro" id="IPR006059">
    <property type="entry name" value="SBP"/>
</dbReference>
<feature type="chain" id="PRO_5003940439" evidence="4">
    <location>
        <begin position="27"/>
        <end position="343"/>
    </location>
</feature>
<evidence type="ECO:0000256" key="4">
    <source>
        <dbReference type="SAM" id="SignalP"/>
    </source>
</evidence>
<dbReference type="EMBL" id="CP003989">
    <property type="protein sequence ID" value="AGA32203.1"/>
    <property type="molecule type" value="Genomic_DNA"/>
</dbReference>
<keyword evidence="2 4" id="KW-0732">Signal</keyword>
<comment type="similarity">
    <text evidence="1">Belongs to the bacterial solute-binding protein 1 family.</text>
</comment>
<dbReference type="InterPro" id="IPR026045">
    <property type="entry name" value="Ferric-bd"/>
</dbReference>
<dbReference type="Pfam" id="PF13416">
    <property type="entry name" value="SBP_bac_8"/>
    <property type="match status" value="1"/>
</dbReference>
<feature type="binding site" evidence="3">
    <location>
        <position position="225"/>
    </location>
    <ligand>
        <name>Fe cation</name>
        <dbReference type="ChEBI" id="CHEBI:24875"/>
    </ligand>
</feature>
<dbReference type="RefSeq" id="WP_015257358.1">
    <property type="nucleotide sequence ID" value="NC_019902.2"/>
</dbReference>
<evidence type="ECO:0000256" key="2">
    <source>
        <dbReference type="ARBA" id="ARBA00022729"/>
    </source>
</evidence>
<dbReference type="Proteomes" id="UP000010809">
    <property type="component" value="Chromosome"/>
</dbReference>
<gene>
    <name evidence="5" type="primary">futA1 [H]</name>
    <name evidence="5" type="ordered locus">TVNIR_0501</name>
</gene>